<dbReference type="SMART" id="SM00929">
    <property type="entry name" value="NADH-G_4Fe-4S_3"/>
    <property type="match status" value="1"/>
</dbReference>
<dbReference type="Pfam" id="PF10588">
    <property type="entry name" value="NADH-G_4Fe-4S_3"/>
    <property type="match status" value="1"/>
</dbReference>
<evidence type="ECO:0000256" key="3">
    <source>
        <dbReference type="ARBA" id="ARBA00022485"/>
    </source>
</evidence>
<evidence type="ECO:0000256" key="4">
    <source>
        <dbReference type="ARBA" id="ARBA00022714"/>
    </source>
</evidence>
<evidence type="ECO:0000256" key="6">
    <source>
        <dbReference type="ARBA" id="ARBA00022723"/>
    </source>
</evidence>
<dbReference type="PROSITE" id="PS00641">
    <property type="entry name" value="COMPLEX1_75K_1"/>
    <property type="match status" value="1"/>
</dbReference>
<comment type="catalytic activity">
    <reaction evidence="11 12">
        <text>a quinone + NADH + 5 H(+)(in) = a quinol + NAD(+) + 4 H(+)(out)</text>
        <dbReference type="Rhea" id="RHEA:57888"/>
        <dbReference type="ChEBI" id="CHEBI:15378"/>
        <dbReference type="ChEBI" id="CHEBI:24646"/>
        <dbReference type="ChEBI" id="CHEBI:57540"/>
        <dbReference type="ChEBI" id="CHEBI:57945"/>
        <dbReference type="ChEBI" id="CHEBI:132124"/>
    </reaction>
</comment>
<dbReference type="Pfam" id="PF22117">
    <property type="entry name" value="Fer4_Nqo3"/>
    <property type="match status" value="1"/>
</dbReference>
<reference evidence="16 17" key="1">
    <citation type="submission" date="2024-09" db="EMBL/GenBank/DDBJ databases">
        <authorList>
            <person name="Lee S.D."/>
        </authorList>
    </citation>
    <scope>NUCLEOTIDE SEQUENCE [LARGE SCALE GENOMIC DNA]</scope>
    <source>
        <strain evidence="16 17">N8-3</strain>
    </source>
</reference>
<accession>A0ABV6W1U8</accession>
<evidence type="ECO:0000259" key="14">
    <source>
        <dbReference type="SMART" id="SM00926"/>
    </source>
</evidence>
<dbReference type="PANTHER" id="PTHR43105:SF12">
    <property type="entry name" value="NADH-QUINONE OXIDOREDUCTASE SUBUNIT G"/>
    <property type="match status" value="1"/>
</dbReference>
<evidence type="ECO:0000256" key="12">
    <source>
        <dbReference type="RuleBase" id="RU003525"/>
    </source>
</evidence>
<evidence type="ECO:0000256" key="2">
    <source>
        <dbReference type="ARBA" id="ARBA00005404"/>
    </source>
</evidence>
<keyword evidence="4 12" id="KW-0001">2Fe-2S</keyword>
<evidence type="ECO:0000256" key="11">
    <source>
        <dbReference type="ARBA" id="ARBA00047712"/>
    </source>
</evidence>
<dbReference type="InterPro" id="IPR006656">
    <property type="entry name" value="Mopterin_OxRdtase"/>
</dbReference>
<feature type="domain" description="4Fe-4S His(Cys)3-ligated-type" evidence="15">
    <location>
        <begin position="103"/>
        <end position="143"/>
    </location>
</feature>
<dbReference type="InterPro" id="IPR050123">
    <property type="entry name" value="Prok_molybdopt-oxidoreductase"/>
</dbReference>
<dbReference type="CDD" id="cd02788">
    <property type="entry name" value="MopB_CT_NDH-1_NuoG2-N7"/>
    <property type="match status" value="1"/>
</dbReference>
<dbReference type="InterPro" id="IPR054351">
    <property type="entry name" value="NADH_UbQ_OxRdtase_ferredoxin"/>
</dbReference>
<evidence type="ECO:0000256" key="5">
    <source>
        <dbReference type="ARBA" id="ARBA00022719"/>
    </source>
</evidence>
<comment type="function">
    <text evidence="12">NDH-1 shuttles electrons from NADH, via FMN and iron-sulfur (Fe-S) centers, to quinones in the respiratory chain. Couples the redox reaction to proton translocation (for every two electrons transferred, four hydrogen ions are translocated across the cytoplasmic membrane), and thus conserves the redox energy in a proton gradient.</text>
</comment>
<dbReference type="PROSITE" id="PS00643">
    <property type="entry name" value="COMPLEX1_75K_3"/>
    <property type="match status" value="1"/>
</dbReference>
<keyword evidence="10 12" id="KW-0520">NAD</keyword>
<dbReference type="InterPro" id="IPR036010">
    <property type="entry name" value="2Fe-2S_ferredoxin-like_sf"/>
</dbReference>
<comment type="cofactor">
    <cofactor evidence="1 12">
        <name>[4Fe-4S] cluster</name>
        <dbReference type="ChEBI" id="CHEBI:49883"/>
    </cofactor>
</comment>
<keyword evidence="8 12" id="KW-0408">Iron</keyword>
<dbReference type="Gene3D" id="3.10.20.740">
    <property type="match status" value="1"/>
</dbReference>
<dbReference type="SUPFAM" id="SSF54292">
    <property type="entry name" value="2Fe-2S ferredoxin-like"/>
    <property type="match status" value="1"/>
</dbReference>
<comment type="similarity">
    <text evidence="2 12">Belongs to the complex I 75 kDa subunit family.</text>
</comment>
<protein>
    <recommendedName>
        <fullName evidence="12">NADH-quinone oxidoreductase</fullName>
        <ecNumber evidence="12">7.1.1.-</ecNumber>
    </recommendedName>
</protein>
<comment type="cofactor">
    <cofactor evidence="12">
        <name>[2Fe-2S] cluster</name>
        <dbReference type="ChEBI" id="CHEBI:190135"/>
    </cofactor>
    <text evidence="12">Binds 1 [2Fe-2S] cluster per subunit.</text>
</comment>
<dbReference type="Gene3D" id="2.40.40.20">
    <property type="match status" value="1"/>
</dbReference>
<keyword evidence="9 12" id="KW-0411">Iron-sulfur</keyword>
<dbReference type="InterPro" id="IPR006963">
    <property type="entry name" value="Mopterin_OxRdtase_4Fe-4S_dom"/>
</dbReference>
<dbReference type="SUPFAM" id="SSF53706">
    <property type="entry name" value="Formate dehydrogenase/DMSO reductase, domains 1-3"/>
    <property type="match status" value="1"/>
</dbReference>
<dbReference type="InterPro" id="IPR001041">
    <property type="entry name" value="2Fe-2S_ferredoxin-type"/>
</dbReference>
<organism evidence="16 17">
    <name type="scientific">Streptacidiphilus cavernicola</name>
    <dbReference type="NCBI Taxonomy" id="3342716"/>
    <lineage>
        <taxon>Bacteria</taxon>
        <taxon>Bacillati</taxon>
        <taxon>Actinomycetota</taxon>
        <taxon>Actinomycetes</taxon>
        <taxon>Kitasatosporales</taxon>
        <taxon>Streptomycetaceae</taxon>
        <taxon>Streptacidiphilus</taxon>
    </lineage>
</organism>
<dbReference type="EMBL" id="JBHFAB010000022">
    <property type="protein sequence ID" value="MFC1419973.1"/>
    <property type="molecule type" value="Genomic_DNA"/>
</dbReference>
<dbReference type="EC" id="7.1.1.-" evidence="12"/>
<keyword evidence="17" id="KW-1185">Reference proteome</keyword>
<evidence type="ECO:0000313" key="16">
    <source>
        <dbReference type="EMBL" id="MFC1419973.1"/>
    </source>
</evidence>
<evidence type="ECO:0000256" key="7">
    <source>
        <dbReference type="ARBA" id="ARBA00022967"/>
    </source>
</evidence>
<dbReference type="CDD" id="cd00207">
    <property type="entry name" value="fer2"/>
    <property type="match status" value="1"/>
</dbReference>
<dbReference type="PROSITE" id="PS00642">
    <property type="entry name" value="COMPLEX1_75K_2"/>
    <property type="match status" value="1"/>
</dbReference>
<feature type="region of interest" description="Disordered" evidence="13">
    <location>
        <begin position="826"/>
        <end position="850"/>
    </location>
</feature>
<keyword evidence="3 12" id="KW-0004">4Fe-4S</keyword>
<keyword evidence="6 12" id="KW-0479">Metal-binding</keyword>
<keyword evidence="16" id="KW-0560">Oxidoreductase</keyword>
<keyword evidence="5 12" id="KW-0874">Quinone</keyword>
<dbReference type="Gene3D" id="3.40.50.740">
    <property type="match status" value="2"/>
</dbReference>
<evidence type="ECO:0000256" key="8">
    <source>
        <dbReference type="ARBA" id="ARBA00023004"/>
    </source>
</evidence>
<dbReference type="Proteomes" id="UP001592531">
    <property type="component" value="Unassembled WGS sequence"/>
</dbReference>
<name>A0ABV6W1U8_9ACTN</name>
<dbReference type="SMART" id="SM00926">
    <property type="entry name" value="Molybdop_Fe4S4"/>
    <property type="match status" value="1"/>
</dbReference>
<evidence type="ECO:0000256" key="13">
    <source>
        <dbReference type="SAM" id="MobiDB-lite"/>
    </source>
</evidence>
<gene>
    <name evidence="16" type="ORF">ACEZDE_25525</name>
</gene>
<comment type="caution">
    <text evidence="16">The sequence shown here is derived from an EMBL/GenBank/DDBJ whole genome shotgun (WGS) entry which is preliminary data.</text>
</comment>
<dbReference type="Gene3D" id="3.40.228.10">
    <property type="entry name" value="Dimethylsulfoxide Reductase, domain 2"/>
    <property type="match status" value="1"/>
</dbReference>
<feature type="compositionally biased region" description="Low complexity" evidence="13">
    <location>
        <begin position="826"/>
        <end position="835"/>
    </location>
</feature>
<dbReference type="SUPFAM" id="SSF54862">
    <property type="entry name" value="4Fe-4S ferredoxins"/>
    <property type="match status" value="1"/>
</dbReference>
<sequence length="850" mass="88774">MTTVANTPGTPAAPPPEELLAVTIDGVQVHVPKGTLIIRAAELVGVQVPRFCDHPLLDPVGACRQCIVEVEGQRKPVASCTMTVTDGMVVRTQLSSPVAEKAQHGVMELLLINHPLDCPVCDKGGECPLQNQALSHGQSDSRFEGVKRTYEKPMPISTQVLLDRERCVLCARCTRFSEQIAGDPFIELLERGALEQVGIGDGDDFRSYFSGNTIQICPVGALTSAAYRFRSRPFDLVSSPGVCEHCSSGCAIRTDHRRGKVMRRLAGDDPSVNEEWSCDKGRFGFRYAQSRERLETPLVRGADGELAPASWPEALRAAAAGLVRGRTGVLVGGRSTVEDAYAYAKFARLALGTNDVDFRARVHSAEEADFLAAAVAGHGVDLDGTGPGYQDLEAAPAALLVGFEPEEESPIVFLRLRKAARTKQLKVYSVAAYASRGLAKLGGRLLPAAPGTEAEWLEALADGDPLDGDAGAAAAALREPGAVLIVGERLAGVPGALSAAVRLARSTGARLAWIPRRAGERGAVEAGALPGLLPGGRPVTEPESRAQTAAVWGVAPEQLPARFGRDTTGILTAAANGDLDALLVGGVDPADLADPAAAEAALDRVGFVVSLELRPSAVTDRADVVLPVAAVAEKAGTFLDWEGRVRLFEPALKADQLTRRHLSSDLRVLQMLADALGVPLGLPDTTAARRELDALGGWTGERAEAPSEPARPLPRPTAGEAVLGGWRQLLDHGSLQDGDTALAGTRHPAVARLSPATAAEVGIAEGAPLTVSGPAGTVTLPLVLTPDLPDRVVWIPLNSTPGGAFRALGAVPGRVVGLSQAAAQPGAAADPLAPALRGTHDPATTYEGGN</sequence>
<evidence type="ECO:0000256" key="10">
    <source>
        <dbReference type="ARBA" id="ARBA00023027"/>
    </source>
</evidence>
<dbReference type="InterPro" id="IPR006657">
    <property type="entry name" value="MoPterin_dinucl-bd_dom"/>
</dbReference>
<keyword evidence="7 12" id="KW-1278">Translocase</keyword>
<dbReference type="InterPro" id="IPR000283">
    <property type="entry name" value="NADH_UbQ_OxRdtase_75kDa_su_CS"/>
</dbReference>
<dbReference type="InterPro" id="IPR010228">
    <property type="entry name" value="NADH_UbQ_OxRdtase_Gsu"/>
</dbReference>
<dbReference type="InterPro" id="IPR009010">
    <property type="entry name" value="Asp_de-COase-like_dom_sf"/>
</dbReference>
<proteinExistence type="inferred from homology"/>
<evidence type="ECO:0000259" key="15">
    <source>
        <dbReference type="SMART" id="SM00929"/>
    </source>
</evidence>
<dbReference type="RefSeq" id="WP_380540308.1">
    <property type="nucleotide sequence ID" value="NZ_JBHFAB010000022.1"/>
</dbReference>
<dbReference type="Gene3D" id="2.20.25.90">
    <property type="entry name" value="ADC-like domains"/>
    <property type="match status" value="1"/>
</dbReference>
<dbReference type="InterPro" id="IPR019574">
    <property type="entry name" value="NADH_UbQ_OxRdtase_Gsu_4Fe4S-bd"/>
</dbReference>
<dbReference type="Pfam" id="PF00384">
    <property type="entry name" value="Molybdopterin"/>
    <property type="match status" value="1"/>
</dbReference>
<dbReference type="Pfam" id="PF13510">
    <property type="entry name" value="Fer2_4"/>
    <property type="match status" value="1"/>
</dbReference>
<evidence type="ECO:0000256" key="1">
    <source>
        <dbReference type="ARBA" id="ARBA00001966"/>
    </source>
</evidence>
<evidence type="ECO:0000256" key="9">
    <source>
        <dbReference type="ARBA" id="ARBA00023014"/>
    </source>
</evidence>
<dbReference type="Gene3D" id="3.30.70.20">
    <property type="match status" value="1"/>
</dbReference>
<evidence type="ECO:0000313" key="17">
    <source>
        <dbReference type="Proteomes" id="UP001592531"/>
    </source>
</evidence>
<dbReference type="NCBIfam" id="TIGR01973">
    <property type="entry name" value="NuoG"/>
    <property type="match status" value="1"/>
</dbReference>
<dbReference type="PANTHER" id="PTHR43105">
    <property type="entry name" value="RESPIRATORY NITRATE REDUCTASE"/>
    <property type="match status" value="1"/>
</dbReference>
<feature type="domain" description="4Fe-4S Mo/W bis-MGD-type" evidence="14">
    <location>
        <begin position="236"/>
        <end position="290"/>
    </location>
</feature>
<dbReference type="Pfam" id="PF01568">
    <property type="entry name" value="Molydop_binding"/>
    <property type="match status" value="1"/>
</dbReference>
<dbReference type="SUPFAM" id="SSF50692">
    <property type="entry name" value="ADC-like"/>
    <property type="match status" value="1"/>
</dbReference>
<dbReference type="Pfam" id="PF04879">
    <property type="entry name" value="Molybdop_Fe4S4"/>
    <property type="match status" value="1"/>
</dbReference>
<dbReference type="NCBIfam" id="NF005895">
    <property type="entry name" value="PRK07860.1"/>
    <property type="match status" value="1"/>
</dbReference>
<dbReference type="GO" id="GO:0050136">
    <property type="term" value="F:NADH dehydrogenase (quinone) (non-electrogenic) activity"/>
    <property type="evidence" value="ECO:0007669"/>
    <property type="project" value="UniProtKB-EC"/>
</dbReference>